<dbReference type="EMBL" id="PFCB01000006">
    <property type="protein sequence ID" value="PIR74779.1"/>
    <property type="molecule type" value="Genomic_DNA"/>
</dbReference>
<keyword evidence="1" id="KW-0472">Membrane</keyword>
<proteinExistence type="predicted"/>
<evidence type="ECO:0000256" key="1">
    <source>
        <dbReference type="SAM" id="Phobius"/>
    </source>
</evidence>
<comment type="caution">
    <text evidence="2">The sequence shown here is derived from an EMBL/GenBank/DDBJ whole genome shotgun (WGS) entry which is preliminary data.</text>
</comment>
<evidence type="ECO:0000313" key="3">
    <source>
        <dbReference type="Proteomes" id="UP000230154"/>
    </source>
</evidence>
<gene>
    <name evidence="2" type="ORF">COU35_00690</name>
</gene>
<feature type="transmembrane region" description="Helical" evidence="1">
    <location>
        <begin position="119"/>
        <end position="137"/>
    </location>
</feature>
<sequence>MESFQVSAIKAGIWGGLAGGAVFGIMMGMMGMLPMVALLIGSQSAGAGFIVHMIISAMIGVMFAAVLNSQITGMGSGVGWGLVYGAIWWVLGPLLIMPILLGMGPQLSAAGIHAALPSLWGHLIYGLILGFIFSLLFRPTQPTHDISDKPVT</sequence>
<feature type="transmembrane region" description="Helical" evidence="1">
    <location>
        <begin position="46"/>
        <end position="67"/>
    </location>
</feature>
<name>A0A2H0TRL4_9BACT</name>
<dbReference type="Proteomes" id="UP000230154">
    <property type="component" value="Unassembled WGS sequence"/>
</dbReference>
<feature type="transmembrane region" description="Helical" evidence="1">
    <location>
        <begin position="12"/>
        <end position="40"/>
    </location>
</feature>
<organism evidence="2 3">
    <name type="scientific">Candidatus Magasanikbacteria bacterium CG10_big_fil_rev_8_21_14_0_10_47_10</name>
    <dbReference type="NCBI Taxonomy" id="1974652"/>
    <lineage>
        <taxon>Bacteria</taxon>
        <taxon>Candidatus Magasanikiibacteriota</taxon>
    </lineage>
</organism>
<evidence type="ECO:0000313" key="2">
    <source>
        <dbReference type="EMBL" id="PIR74779.1"/>
    </source>
</evidence>
<protein>
    <recommendedName>
        <fullName evidence="4">DUF1440 domain-containing protein</fullName>
    </recommendedName>
</protein>
<keyword evidence="1" id="KW-0812">Transmembrane</keyword>
<feature type="transmembrane region" description="Helical" evidence="1">
    <location>
        <begin position="79"/>
        <end position="99"/>
    </location>
</feature>
<dbReference type="AlphaFoldDB" id="A0A2H0TRL4"/>
<evidence type="ECO:0008006" key="4">
    <source>
        <dbReference type="Google" id="ProtNLM"/>
    </source>
</evidence>
<keyword evidence="1" id="KW-1133">Transmembrane helix</keyword>
<reference evidence="3" key="1">
    <citation type="submission" date="2017-09" db="EMBL/GenBank/DDBJ databases">
        <title>Depth-based differentiation of microbial function through sediment-hosted aquifers and enrichment of novel symbionts in the deep terrestrial subsurface.</title>
        <authorList>
            <person name="Probst A.J."/>
            <person name="Ladd B."/>
            <person name="Jarett J.K."/>
            <person name="Geller-Mcgrath D.E."/>
            <person name="Sieber C.M.K."/>
            <person name="Emerson J.B."/>
            <person name="Anantharaman K."/>
            <person name="Thomas B.C."/>
            <person name="Malmstrom R."/>
            <person name="Stieglmeier M."/>
            <person name="Klingl A."/>
            <person name="Woyke T."/>
            <person name="Ryan C.M."/>
            <person name="Banfield J.F."/>
        </authorList>
    </citation>
    <scope>NUCLEOTIDE SEQUENCE [LARGE SCALE GENOMIC DNA]</scope>
</reference>
<accession>A0A2H0TRL4</accession>